<accession>A0A5E6PRJ5</accession>
<gene>
    <name evidence="1" type="ORF">PS645_00484</name>
</gene>
<dbReference type="Proteomes" id="UP000325607">
    <property type="component" value="Unassembled WGS sequence"/>
</dbReference>
<dbReference type="InterPro" id="IPR012661">
    <property type="entry name" value="CHP02448"/>
</dbReference>
<evidence type="ECO:0008006" key="3">
    <source>
        <dbReference type="Google" id="ProtNLM"/>
    </source>
</evidence>
<sequence length="135" mass="14714">MQLAKLIICVVWNYRPAESILSYVIHPLRFMLSEDTVMRRLLLISSLVLCLPVSSAMADVDAKDVATSAGVSASLYSTFKDDKMMIPARDDASSFVASGGTIRGVYLESVMQDIRQKNPGLTASDEELAQAILAQ</sequence>
<reference evidence="1 2" key="1">
    <citation type="submission" date="2019-09" db="EMBL/GenBank/DDBJ databases">
        <authorList>
            <person name="Chandra G."/>
            <person name="Truman W A."/>
        </authorList>
    </citation>
    <scope>NUCLEOTIDE SEQUENCE [LARGE SCALE GENOMIC DNA]</scope>
    <source>
        <strain evidence="1">PS645</strain>
    </source>
</reference>
<dbReference type="EMBL" id="CABVGX010000002">
    <property type="protein sequence ID" value="VVM45637.1"/>
    <property type="molecule type" value="Genomic_DNA"/>
</dbReference>
<organism evidence="1 2">
    <name type="scientific">Pseudomonas fluorescens</name>
    <dbReference type="NCBI Taxonomy" id="294"/>
    <lineage>
        <taxon>Bacteria</taxon>
        <taxon>Pseudomonadati</taxon>
        <taxon>Pseudomonadota</taxon>
        <taxon>Gammaproteobacteria</taxon>
        <taxon>Pseudomonadales</taxon>
        <taxon>Pseudomonadaceae</taxon>
        <taxon>Pseudomonas</taxon>
    </lineage>
</organism>
<protein>
    <recommendedName>
        <fullName evidence="3">DUF2388 domain-containing protein</fullName>
    </recommendedName>
</protein>
<dbReference type="AlphaFoldDB" id="A0A5E6PRJ5"/>
<dbReference type="Pfam" id="PF09498">
    <property type="entry name" value="DUF2388"/>
    <property type="match status" value="1"/>
</dbReference>
<dbReference type="NCBIfam" id="TIGR02448">
    <property type="entry name" value="conserverd hypothetical protein"/>
    <property type="match status" value="1"/>
</dbReference>
<evidence type="ECO:0000313" key="1">
    <source>
        <dbReference type="EMBL" id="VVM45637.1"/>
    </source>
</evidence>
<evidence type="ECO:0000313" key="2">
    <source>
        <dbReference type="Proteomes" id="UP000325607"/>
    </source>
</evidence>
<proteinExistence type="predicted"/>
<name>A0A5E6PRJ5_PSEFL</name>